<name>A0A1M7A5Q1_9BRAD</name>
<proteinExistence type="predicted"/>
<sequence>MQHSARNRVVELGRISKNDVAFVRSDPDLNAWVQALRLLPATPVSEADVVAWVEGPLRRFFPFERFGGAYGNLLGGRIRMGLLLSSGHSPEYLASLRSTFDLKMLGCFAW</sequence>
<evidence type="ECO:0000313" key="1">
    <source>
        <dbReference type="EMBL" id="SHL37963.1"/>
    </source>
</evidence>
<reference evidence="1 2" key="1">
    <citation type="submission" date="2016-11" db="EMBL/GenBank/DDBJ databases">
        <authorList>
            <person name="Jaros S."/>
            <person name="Januszkiewicz K."/>
            <person name="Wedrychowicz H."/>
        </authorList>
    </citation>
    <scope>NUCLEOTIDE SEQUENCE [LARGE SCALE GENOMIC DNA]</scope>
    <source>
        <strain evidence="1 2">GAS499</strain>
    </source>
</reference>
<gene>
    <name evidence="1" type="ORF">SAMN05444159_5745</name>
</gene>
<dbReference type="AlphaFoldDB" id="A0A1M7A5Q1"/>
<accession>A0A1M7A5Q1</accession>
<organism evidence="1 2">
    <name type="scientific">Bradyrhizobium lablabi</name>
    <dbReference type="NCBI Taxonomy" id="722472"/>
    <lineage>
        <taxon>Bacteria</taxon>
        <taxon>Pseudomonadati</taxon>
        <taxon>Pseudomonadota</taxon>
        <taxon>Alphaproteobacteria</taxon>
        <taxon>Hyphomicrobiales</taxon>
        <taxon>Nitrobacteraceae</taxon>
        <taxon>Bradyrhizobium</taxon>
    </lineage>
</organism>
<evidence type="ECO:0000313" key="2">
    <source>
        <dbReference type="Proteomes" id="UP000189935"/>
    </source>
</evidence>
<dbReference type="EMBL" id="LT670844">
    <property type="protein sequence ID" value="SHL37963.1"/>
    <property type="molecule type" value="Genomic_DNA"/>
</dbReference>
<protein>
    <submittedName>
        <fullName evidence="1">Uncharacterized protein</fullName>
    </submittedName>
</protein>
<dbReference type="Proteomes" id="UP000189935">
    <property type="component" value="Chromosome I"/>
</dbReference>